<dbReference type="InterPro" id="IPR013783">
    <property type="entry name" value="Ig-like_fold"/>
</dbReference>
<dbReference type="CDD" id="cd05736">
    <property type="entry name" value="IgI_2_Follistatin_like"/>
    <property type="match status" value="1"/>
</dbReference>
<sequence>MYYSKDVLNCEDEDDNCRLSEYRRLKTKILDLHDKRYMGSNIHGAHKDNMAARKHLVDLMFKRFDADNNGQIDASELSQVIKQEGLSKDVSECTLFDLLKYNDVNDDEHLTKEEFYTALGWTVKVDPSQGAESLRPQIRPKRGAKATPSSDKSLTAKALDSKCLNVYLLTLPDDQKVSVTTVTIGQSAVLTCAITGERRPPILWKRNHQYLNSLNLADINIPSQDFGDDGSLYFTKATTTHIGNYTCHADGYEQLFQIHTLQVNDKSLTRPSHPIPPSHHQSHFHCSDSAHRKWSQQHVICLLTSCQDARFHLTSLKSERRTLIWATEATRKGSKQDGKIEKFPPVIRVYPESQAREPGVTASLRCHAEGIPSPQLAWLKNGMDITSKLSKQLTLQANGSEVHISNVHFEDTGAYTCIAKNDAGIDEDISSLFVEDSARKTRLGIGNMFYVFYEDGIKVIQPVACEIQRHIKPSEKLLALQEEVCPTSPGEEVQRCVWSSAVNIKDKFIYVTQPTLDRVLIVDIQSQKAIQLQYDKSHDQVWLLSWGDVEKNFPTLQVINQASGRVSHHTVHTQPIGRRFDRVDDFFLPASSLIINHIRYGLIFHRNEPVLHKIDLETMSYVKNISLREFNCIPKSVAYTHLGGYYFVNCRPDSTGASQPQLIVDSVTDSLIGQNGDVTGTPYVSPDGHYLVTVDDSDGLMRIQVISERGEIQEPFDIHTNLHLSDLAFQRSFTELHQYNVFGSSGRQTDALFVELSSGKVKMIKSLKEATKAFEWPWSGRNRVMAGSGLFGQYLMTPSRDSLFVLDGRLNKLNCEITDVLKGNVVVWVGES</sequence>
<comment type="caution">
    <text evidence="6">The sequence shown here is derived from an EMBL/GenBank/DDBJ whole genome shotgun (WGS) entry which is preliminary data.</text>
</comment>
<evidence type="ECO:0000313" key="7">
    <source>
        <dbReference type="Proteomes" id="UP001228049"/>
    </source>
</evidence>
<dbReference type="FunFam" id="2.60.40.10:FF:000653">
    <property type="entry name" value="Follistatin like 4"/>
    <property type="match status" value="1"/>
</dbReference>
<feature type="domain" description="Ig-like" evidence="5">
    <location>
        <begin position="172"/>
        <end position="269"/>
    </location>
</feature>
<keyword evidence="7" id="KW-1185">Reference proteome</keyword>
<dbReference type="SMART" id="SM00054">
    <property type="entry name" value="EFh"/>
    <property type="match status" value="1"/>
</dbReference>
<evidence type="ECO:0000256" key="3">
    <source>
        <dbReference type="SAM" id="MobiDB-lite"/>
    </source>
</evidence>
<evidence type="ECO:0000259" key="5">
    <source>
        <dbReference type="PROSITE" id="PS50835"/>
    </source>
</evidence>
<feature type="region of interest" description="Disordered" evidence="3">
    <location>
        <begin position="130"/>
        <end position="153"/>
    </location>
</feature>
<protein>
    <submittedName>
        <fullName evidence="6">Follistatin-related protein 5</fullName>
    </submittedName>
</protein>
<dbReference type="Pfam" id="PF13499">
    <property type="entry name" value="EF-hand_7"/>
    <property type="match status" value="1"/>
</dbReference>
<dbReference type="PROSITE" id="PS50222">
    <property type="entry name" value="EF_HAND_2"/>
    <property type="match status" value="1"/>
</dbReference>
<feature type="domain" description="Ig-like" evidence="5">
    <location>
        <begin position="345"/>
        <end position="430"/>
    </location>
</feature>
<dbReference type="Proteomes" id="UP001228049">
    <property type="component" value="Unassembled WGS sequence"/>
</dbReference>
<dbReference type="InterPro" id="IPR018247">
    <property type="entry name" value="EF_Hand_1_Ca_BS"/>
</dbReference>
<dbReference type="GO" id="GO:0005886">
    <property type="term" value="C:plasma membrane"/>
    <property type="evidence" value="ECO:0007669"/>
    <property type="project" value="TreeGrafter"/>
</dbReference>
<dbReference type="Gene3D" id="2.60.40.10">
    <property type="entry name" value="Immunoglobulins"/>
    <property type="match status" value="2"/>
</dbReference>
<keyword evidence="1" id="KW-0479">Metal-binding</keyword>
<dbReference type="PANTHER" id="PTHR45080">
    <property type="entry name" value="CONTACTIN 5"/>
    <property type="match status" value="1"/>
</dbReference>
<dbReference type="PANTHER" id="PTHR45080:SF32">
    <property type="entry name" value="MAM DOMAIN CONTAINING GLYCOSYLPHOSPHATIDYLINOSITOL ANCHOR 1"/>
    <property type="match status" value="1"/>
</dbReference>
<evidence type="ECO:0000256" key="2">
    <source>
        <dbReference type="ARBA" id="ARBA00022837"/>
    </source>
</evidence>
<gene>
    <name evidence="6" type="ORF">KUDE01_011659</name>
</gene>
<dbReference type="SUPFAM" id="SSF75011">
    <property type="entry name" value="3-carboxy-cis,cis-mucoante lactonizing enzyme"/>
    <property type="match status" value="1"/>
</dbReference>
<dbReference type="InterPro" id="IPR036179">
    <property type="entry name" value="Ig-like_dom_sf"/>
</dbReference>
<dbReference type="GO" id="GO:0007156">
    <property type="term" value="P:homophilic cell adhesion via plasma membrane adhesion molecules"/>
    <property type="evidence" value="ECO:0007669"/>
    <property type="project" value="TreeGrafter"/>
</dbReference>
<dbReference type="InterPro" id="IPR002048">
    <property type="entry name" value="EF_hand_dom"/>
</dbReference>
<name>A0AAD9FIZ6_DISEL</name>
<dbReference type="InterPro" id="IPR011992">
    <property type="entry name" value="EF-hand-dom_pair"/>
</dbReference>
<dbReference type="PROSITE" id="PS00018">
    <property type="entry name" value="EF_HAND_1"/>
    <property type="match status" value="1"/>
</dbReference>
<keyword evidence="2" id="KW-0106">Calcium</keyword>
<reference evidence="6" key="1">
    <citation type="submission" date="2023-04" db="EMBL/GenBank/DDBJ databases">
        <title>Chromosome-level genome of Chaenocephalus aceratus.</title>
        <authorList>
            <person name="Park H."/>
        </authorList>
    </citation>
    <scope>NUCLEOTIDE SEQUENCE</scope>
    <source>
        <strain evidence="6">DE</strain>
        <tissue evidence="6">Muscle</tissue>
    </source>
</reference>
<dbReference type="Gene3D" id="1.10.238.10">
    <property type="entry name" value="EF-hand"/>
    <property type="match status" value="1"/>
</dbReference>
<dbReference type="InterPro" id="IPR003599">
    <property type="entry name" value="Ig_sub"/>
</dbReference>
<dbReference type="AlphaFoldDB" id="A0AAD9FIZ6"/>
<evidence type="ECO:0000256" key="1">
    <source>
        <dbReference type="ARBA" id="ARBA00022723"/>
    </source>
</evidence>
<dbReference type="SMART" id="SM00408">
    <property type="entry name" value="IGc2"/>
    <property type="match status" value="2"/>
</dbReference>
<dbReference type="SUPFAM" id="SSF48726">
    <property type="entry name" value="Immunoglobulin"/>
    <property type="match status" value="2"/>
</dbReference>
<dbReference type="SMART" id="SM00409">
    <property type="entry name" value="IG"/>
    <property type="match status" value="2"/>
</dbReference>
<dbReference type="InterPro" id="IPR003598">
    <property type="entry name" value="Ig_sub2"/>
</dbReference>
<evidence type="ECO:0000313" key="6">
    <source>
        <dbReference type="EMBL" id="KAK1904477.1"/>
    </source>
</evidence>
<dbReference type="InterPro" id="IPR050958">
    <property type="entry name" value="Cell_Adh-Cytoskel_Orgn"/>
</dbReference>
<evidence type="ECO:0000259" key="4">
    <source>
        <dbReference type="PROSITE" id="PS50222"/>
    </source>
</evidence>
<feature type="domain" description="EF-hand" evidence="4">
    <location>
        <begin position="52"/>
        <end position="87"/>
    </location>
</feature>
<organism evidence="6 7">
    <name type="scientific">Dissostichus eleginoides</name>
    <name type="common">Patagonian toothfish</name>
    <name type="synonym">Dissostichus amissus</name>
    <dbReference type="NCBI Taxonomy" id="100907"/>
    <lineage>
        <taxon>Eukaryota</taxon>
        <taxon>Metazoa</taxon>
        <taxon>Chordata</taxon>
        <taxon>Craniata</taxon>
        <taxon>Vertebrata</taxon>
        <taxon>Euteleostomi</taxon>
        <taxon>Actinopterygii</taxon>
        <taxon>Neopterygii</taxon>
        <taxon>Teleostei</taxon>
        <taxon>Neoteleostei</taxon>
        <taxon>Acanthomorphata</taxon>
        <taxon>Eupercaria</taxon>
        <taxon>Perciformes</taxon>
        <taxon>Notothenioidei</taxon>
        <taxon>Nototheniidae</taxon>
        <taxon>Dissostichus</taxon>
    </lineage>
</organism>
<dbReference type="SUPFAM" id="SSF47473">
    <property type="entry name" value="EF-hand"/>
    <property type="match status" value="1"/>
</dbReference>
<proteinExistence type="predicted"/>
<dbReference type="PROSITE" id="PS50835">
    <property type="entry name" value="IG_LIKE"/>
    <property type="match status" value="2"/>
</dbReference>
<dbReference type="GO" id="GO:0005509">
    <property type="term" value="F:calcium ion binding"/>
    <property type="evidence" value="ECO:0007669"/>
    <property type="project" value="InterPro"/>
</dbReference>
<dbReference type="EMBL" id="JASDAP010000004">
    <property type="protein sequence ID" value="KAK1904477.1"/>
    <property type="molecule type" value="Genomic_DNA"/>
</dbReference>
<dbReference type="Pfam" id="PF13927">
    <property type="entry name" value="Ig_3"/>
    <property type="match status" value="2"/>
</dbReference>
<accession>A0AAD9FIZ6</accession>
<dbReference type="InterPro" id="IPR007110">
    <property type="entry name" value="Ig-like_dom"/>
</dbReference>